<evidence type="ECO:0000313" key="3">
    <source>
        <dbReference type="EMBL" id="CCK79461.1"/>
    </source>
</evidence>
<dbReference type="GO" id="GO:0003755">
    <property type="term" value="F:peptidyl-prolyl cis-trans isomerase activity"/>
    <property type="evidence" value="ECO:0007669"/>
    <property type="project" value="UniProtKB-KW"/>
</dbReference>
<organism evidence="3 4">
    <name type="scientific">Desulfobacula toluolica (strain DSM 7467 / Tol2)</name>
    <dbReference type="NCBI Taxonomy" id="651182"/>
    <lineage>
        <taxon>Bacteria</taxon>
        <taxon>Pseudomonadati</taxon>
        <taxon>Thermodesulfobacteriota</taxon>
        <taxon>Desulfobacteria</taxon>
        <taxon>Desulfobacterales</taxon>
        <taxon>Desulfobacteraceae</taxon>
        <taxon>Desulfobacula</taxon>
    </lineage>
</organism>
<proteinExistence type="predicted"/>
<dbReference type="PANTHER" id="PTHR47245:SF2">
    <property type="entry name" value="PEPTIDYL-PROLYL CIS-TRANS ISOMERASE HP_0175-RELATED"/>
    <property type="match status" value="1"/>
</dbReference>
<dbReference type="Proteomes" id="UP000007347">
    <property type="component" value="Chromosome"/>
</dbReference>
<dbReference type="EMBL" id="FO203503">
    <property type="protein sequence ID" value="CCK79461.1"/>
    <property type="molecule type" value="Genomic_DNA"/>
</dbReference>
<keyword evidence="1 3" id="KW-0413">Isomerase</keyword>
<dbReference type="PROSITE" id="PS01096">
    <property type="entry name" value="PPIC_PPIASE_1"/>
    <property type="match status" value="1"/>
</dbReference>
<evidence type="ECO:0000313" key="4">
    <source>
        <dbReference type="Proteomes" id="UP000007347"/>
    </source>
</evidence>
<reference evidence="3 4" key="1">
    <citation type="journal article" date="2013" name="Environ. Microbiol.">
        <title>Complete genome, catabolic sub-proteomes and key-metabolites of Desulfobacula toluolica Tol2, a marine, aromatic compound-degrading, sulfate-reducing bacterium.</title>
        <authorList>
            <person name="Wohlbrand L."/>
            <person name="Jacob J.H."/>
            <person name="Kube M."/>
            <person name="Mussmann M."/>
            <person name="Jarling R."/>
            <person name="Beck A."/>
            <person name="Amann R."/>
            <person name="Wilkes H."/>
            <person name="Reinhardt R."/>
            <person name="Rabus R."/>
        </authorList>
    </citation>
    <scope>NUCLEOTIDE SEQUENCE [LARGE SCALE GENOMIC DNA]</scope>
    <source>
        <strain evidence="4">DSM 7467 / Tol2</strain>
    </source>
</reference>
<dbReference type="Gene3D" id="1.10.4030.10">
    <property type="entry name" value="Porin chaperone SurA, peptide-binding domain"/>
    <property type="match status" value="1"/>
</dbReference>
<dbReference type="Pfam" id="PF13624">
    <property type="entry name" value="SurA_N_3"/>
    <property type="match status" value="1"/>
</dbReference>
<dbReference type="InterPro" id="IPR000297">
    <property type="entry name" value="PPIase_PpiC"/>
</dbReference>
<dbReference type="HOGENOM" id="CLU_034646_5_3_7"/>
<dbReference type="AlphaFoldDB" id="K0NEI2"/>
<dbReference type="PATRIC" id="fig|651182.5.peg.1563"/>
<dbReference type="PANTHER" id="PTHR47245">
    <property type="entry name" value="PEPTIDYLPROLYL ISOMERASE"/>
    <property type="match status" value="1"/>
</dbReference>
<dbReference type="InterPro" id="IPR050245">
    <property type="entry name" value="PrsA_foldase"/>
</dbReference>
<feature type="domain" description="PpiC" evidence="2">
    <location>
        <begin position="186"/>
        <end position="287"/>
    </location>
</feature>
<dbReference type="Pfam" id="PF13616">
    <property type="entry name" value="Rotamase_3"/>
    <property type="match status" value="1"/>
</dbReference>
<dbReference type="KEGG" id="dto:TOL2_C12980"/>
<keyword evidence="1" id="KW-0697">Rotamase</keyword>
<dbReference type="Gene3D" id="3.10.50.40">
    <property type="match status" value="1"/>
</dbReference>
<protein>
    <submittedName>
        <fullName evidence="3">PpiC-type peptidyl-prolyl cis-trans isomerase</fullName>
    </submittedName>
</protein>
<sequence>MKKIPLIICLIPALFIGLFYGITAAASSLNDEVQSDEKEGVVVAVINGSKIYRTALDLEVKSLTAHLLSLGDPVPKSDEPEIRKKALESLINAEILYTAGLKAGYDIDAALIDQEIQQVKDQFETPADYQKMLESIHFTENQLRRHFKKGLVVKNFVEQEFEKKVIVTPRDIRQYYTDHPEKFNRPEEVKASHILIKLDENATPAQKINAKKEIETILAQIKAGKDFATLAKALSQCPSNSDGGDLGYFKRGVMEKSFEDAAFSLEPGQSSGIVLTSFGYHIITVTGKKLESTVPFEKAEKRIQRHLTLHRSKALLDKFVDLQRQSATIDIEKQPEA</sequence>
<evidence type="ECO:0000259" key="2">
    <source>
        <dbReference type="PROSITE" id="PS50198"/>
    </source>
</evidence>
<dbReference type="InterPro" id="IPR027304">
    <property type="entry name" value="Trigger_fact/SurA_dom_sf"/>
</dbReference>
<name>K0NEI2_DESTT</name>
<dbReference type="InterPro" id="IPR023058">
    <property type="entry name" value="PPIase_PpiC_CS"/>
</dbReference>
<gene>
    <name evidence="3" type="ordered locus">TOL2_C12980</name>
</gene>
<dbReference type="InterPro" id="IPR046357">
    <property type="entry name" value="PPIase_dom_sf"/>
</dbReference>
<dbReference type="SUPFAM" id="SSF54534">
    <property type="entry name" value="FKBP-like"/>
    <property type="match status" value="1"/>
</dbReference>
<dbReference type="RefSeq" id="WP_014956808.1">
    <property type="nucleotide sequence ID" value="NC_018645.1"/>
</dbReference>
<dbReference type="STRING" id="651182.TOL2_C12980"/>
<dbReference type="PROSITE" id="PS50198">
    <property type="entry name" value="PPIC_PPIASE_2"/>
    <property type="match status" value="1"/>
</dbReference>
<dbReference type="SUPFAM" id="SSF109998">
    <property type="entry name" value="Triger factor/SurA peptide-binding domain-like"/>
    <property type="match status" value="1"/>
</dbReference>
<evidence type="ECO:0000256" key="1">
    <source>
        <dbReference type="PROSITE-ProRule" id="PRU00278"/>
    </source>
</evidence>
<dbReference type="OrthoDB" id="14196at2"/>
<keyword evidence="4" id="KW-1185">Reference proteome</keyword>
<accession>K0NEI2</accession>